<name>A0A8J2MHZ9_9NEOP</name>
<organism evidence="1 2">
    <name type="scientific">Danaus chrysippus</name>
    <name type="common">African queen</name>
    <dbReference type="NCBI Taxonomy" id="151541"/>
    <lineage>
        <taxon>Eukaryota</taxon>
        <taxon>Metazoa</taxon>
        <taxon>Ecdysozoa</taxon>
        <taxon>Arthropoda</taxon>
        <taxon>Hexapoda</taxon>
        <taxon>Insecta</taxon>
        <taxon>Pterygota</taxon>
        <taxon>Neoptera</taxon>
        <taxon>Endopterygota</taxon>
        <taxon>Lepidoptera</taxon>
        <taxon>Glossata</taxon>
        <taxon>Ditrysia</taxon>
        <taxon>Papilionoidea</taxon>
        <taxon>Nymphalidae</taxon>
        <taxon>Danainae</taxon>
        <taxon>Danaini</taxon>
        <taxon>Danaina</taxon>
        <taxon>Danaus</taxon>
        <taxon>Anosia</taxon>
    </lineage>
</organism>
<reference evidence="1" key="1">
    <citation type="submission" date="2021-09" db="EMBL/GenBank/DDBJ databases">
        <authorList>
            <person name="Martin H S."/>
        </authorList>
    </citation>
    <scope>NUCLEOTIDE SEQUENCE</scope>
</reference>
<keyword evidence="2" id="KW-1185">Reference proteome</keyword>
<accession>A0A8J2MHZ9</accession>
<protein>
    <submittedName>
        <fullName evidence="1">(African queen) hypothetical protein</fullName>
    </submittedName>
</protein>
<dbReference type="EMBL" id="CAKASE010000043">
    <property type="protein sequence ID" value="CAG9558223.1"/>
    <property type="molecule type" value="Genomic_DNA"/>
</dbReference>
<sequence>MEGGCRGGGEGVKIKRSAIEFLIFYEEGGPKAGLEAVLMGVQLASAAASVPAPATSSATASRLHYN</sequence>
<dbReference type="AlphaFoldDB" id="A0A8J2MHZ9"/>
<comment type="caution">
    <text evidence="1">The sequence shown here is derived from an EMBL/GenBank/DDBJ whole genome shotgun (WGS) entry which is preliminary data.</text>
</comment>
<evidence type="ECO:0000313" key="2">
    <source>
        <dbReference type="Proteomes" id="UP000789524"/>
    </source>
</evidence>
<dbReference type="Proteomes" id="UP000789524">
    <property type="component" value="Unassembled WGS sequence"/>
</dbReference>
<proteinExistence type="predicted"/>
<evidence type="ECO:0000313" key="1">
    <source>
        <dbReference type="EMBL" id="CAG9558223.1"/>
    </source>
</evidence>
<gene>
    <name evidence="1" type="ORF">DCHRY22_LOCUS412</name>
</gene>